<evidence type="ECO:0000256" key="5">
    <source>
        <dbReference type="ARBA" id="ARBA00023136"/>
    </source>
</evidence>
<dbReference type="PANTHER" id="PTHR45649">
    <property type="entry name" value="AMINO-ACID PERMEASE BAT1"/>
    <property type="match status" value="1"/>
</dbReference>
<keyword evidence="2" id="KW-0813">Transport</keyword>
<name>A0ABS3LHU9_9PROT</name>
<feature type="transmembrane region" description="Helical" evidence="6">
    <location>
        <begin position="98"/>
        <end position="120"/>
    </location>
</feature>
<dbReference type="Pfam" id="PF13520">
    <property type="entry name" value="AA_permease_2"/>
    <property type="match status" value="1"/>
</dbReference>
<evidence type="ECO:0000256" key="1">
    <source>
        <dbReference type="ARBA" id="ARBA00004141"/>
    </source>
</evidence>
<dbReference type="PANTHER" id="PTHR45649:SF26">
    <property type="entry name" value="OS04G0435100 PROTEIN"/>
    <property type="match status" value="1"/>
</dbReference>
<keyword evidence="8" id="KW-1185">Reference proteome</keyword>
<feature type="transmembrane region" description="Helical" evidence="6">
    <location>
        <begin position="169"/>
        <end position="190"/>
    </location>
</feature>
<protein>
    <submittedName>
        <fullName evidence="7">Amino acid permease</fullName>
    </submittedName>
</protein>
<accession>A0ABS3LHU9</accession>
<keyword evidence="3 6" id="KW-0812">Transmembrane</keyword>
<feature type="transmembrane region" description="Helical" evidence="6">
    <location>
        <begin position="210"/>
        <end position="236"/>
    </location>
</feature>
<organism evidence="7 8">
    <name type="scientific">Acetobacter suratthaniensis</name>
    <dbReference type="NCBI Taxonomy" id="1502841"/>
    <lineage>
        <taxon>Bacteria</taxon>
        <taxon>Pseudomonadati</taxon>
        <taxon>Pseudomonadota</taxon>
        <taxon>Alphaproteobacteria</taxon>
        <taxon>Acetobacterales</taxon>
        <taxon>Acetobacteraceae</taxon>
        <taxon>Acetobacter</taxon>
    </lineage>
</organism>
<evidence type="ECO:0000313" key="7">
    <source>
        <dbReference type="EMBL" id="MBO1327169.1"/>
    </source>
</evidence>
<dbReference type="EMBL" id="JAFVMG010000001">
    <property type="protein sequence ID" value="MBO1327169.1"/>
    <property type="molecule type" value="Genomic_DNA"/>
</dbReference>
<keyword evidence="5 6" id="KW-0472">Membrane</keyword>
<dbReference type="RefSeq" id="WP_207852091.1">
    <property type="nucleotide sequence ID" value="NZ_JAFVMG010000001.1"/>
</dbReference>
<dbReference type="InterPro" id="IPR002293">
    <property type="entry name" value="AA/rel_permease1"/>
</dbReference>
<evidence type="ECO:0000256" key="4">
    <source>
        <dbReference type="ARBA" id="ARBA00022989"/>
    </source>
</evidence>
<feature type="transmembrane region" description="Helical" evidence="6">
    <location>
        <begin position="448"/>
        <end position="468"/>
    </location>
</feature>
<feature type="transmembrane region" description="Helical" evidence="6">
    <location>
        <begin position="140"/>
        <end position="157"/>
    </location>
</feature>
<dbReference type="Gene3D" id="1.20.1740.10">
    <property type="entry name" value="Amino acid/polyamine transporter I"/>
    <property type="match status" value="1"/>
</dbReference>
<proteinExistence type="predicted"/>
<feature type="transmembrane region" description="Helical" evidence="6">
    <location>
        <begin position="380"/>
        <end position="405"/>
    </location>
</feature>
<feature type="transmembrane region" description="Helical" evidence="6">
    <location>
        <begin position="299"/>
        <end position="332"/>
    </location>
</feature>
<dbReference type="Proteomes" id="UP000664399">
    <property type="component" value="Unassembled WGS sequence"/>
</dbReference>
<gene>
    <name evidence="7" type="ORF">J2D75_01600</name>
</gene>
<feature type="transmembrane region" description="Helical" evidence="6">
    <location>
        <begin position="28"/>
        <end position="51"/>
    </location>
</feature>
<feature type="transmembrane region" description="Helical" evidence="6">
    <location>
        <begin position="57"/>
        <end position="77"/>
    </location>
</feature>
<comment type="caution">
    <text evidence="7">The sequence shown here is derived from an EMBL/GenBank/DDBJ whole genome shotgun (WGS) entry which is preliminary data.</text>
</comment>
<feature type="transmembrane region" description="Helical" evidence="6">
    <location>
        <begin position="257"/>
        <end position="279"/>
    </location>
</feature>
<comment type="subcellular location">
    <subcellularLocation>
        <location evidence="1">Membrane</location>
        <topology evidence="1">Multi-pass membrane protein</topology>
    </subcellularLocation>
</comment>
<sequence length="500" mass="54239">MSSIPPSALPHVGGQDTLKRDVTAFQSFAIAFGFVSIATGIFTAYGAMLATSGPMGIWTWPIVVIGQLMVAFVLGSLSARIPITGYAYQWTSRVANPVLGWIMGWVSFTFLVIVLCAVDYTIASTVLPAMLHYTGGAFDAWWITTLVIIAQALLIAFSTKATQAFNAMAVTLELIGMSCLVVLLFVVGWYRHSLDFSLLFNTGALSRSGYFSLGSLTHVGPWFMGTLLGAFTIVGFESAANLAEETNEPARVVPRAMWQAIVSVGGLGMLFLIAITALLGDVTAMTASPTPIADVITRVLGPVVGSLLLLLVIISIFACGLVILLSGTRLVWAMSRDERFPGWQMLHRIHPTLRTPVNATILVSIVGEAILSIFSRDTDALFVLFSAATLLPTIIYTVSVLMYAIRRNSLPPSQGFSLGRWEKPVVTLALLWLLFELTIFRDESFFKPWLYVLIMLAIGAVYLVWLLATRGRHGLAMPDMIAVDAILDADKGAEYDTAEH</sequence>
<keyword evidence="4 6" id="KW-1133">Transmembrane helix</keyword>
<evidence type="ECO:0000256" key="3">
    <source>
        <dbReference type="ARBA" id="ARBA00022692"/>
    </source>
</evidence>
<evidence type="ECO:0000256" key="2">
    <source>
        <dbReference type="ARBA" id="ARBA00022448"/>
    </source>
</evidence>
<reference evidence="7 8" key="1">
    <citation type="submission" date="2021-03" db="EMBL/GenBank/DDBJ databases">
        <title>The complete genome sequence of Acetobacter suratthaniensis TBRC 1719.</title>
        <authorList>
            <person name="Charoenyingcharoen P."/>
            <person name="Yukphan P."/>
        </authorList>
    </citation>
    <scope>NUCLEOTIDE SEQUENCE [LARGE SCALE GENOMIC DNA]</scope>
    <source>
        <strain evidence="7 8">TBRC 1719</strain>
    </source>
</reference>
<dbReference type="PIRSF" id="PIRSF006060">
    <property type="entry name" value="AA_transporter"/>
    <property type="match status" value="1"/>
</dbReference>
<evidence type="ECO:0000256" key="6">
    <source>
        <dbReference type="SAM" id="Phobius"/>
    </source>
</evidence>
<evidence type="ECO:0000313" key="8">
    <source>
        <dbReference type="Proteomes" id="UP000664399"/>
    </source>
</evidence>